<reference evidence="3" key="1">
    <citation type="journal article" date="2019" name="Int. J. Syst. Evol. Microbiol.">
        <title>The Global Catalogue of Microorganisms (GCM) 10K type strain sequencing project: providing services to taxonomists for standard genome sequencing and annotation.</title>
        <authorList>
            <consortium name="The Broad Institute Genomics Platform"/>
            <consortium name="The Broad Institute Genome Sequencing Center for Infectious Disease"/>
            <person name="Wu L."/>
            <person name="Ma J."/>
        </authorList>
    </citation>
    <scope>NUCLEOTIDE SEQUENCE [LARGE SCALE GENOMIC DNA]</scope>
    <source>
        <strain evidence="3">KCTC 23314</strain>
    </source>
</reference>
<accession>A0ABQ3FY33</accession>
<protein>
    <submittedName>
        <fullName evidence="2">Uncharacterized protein</fullName>
    </submittedName>
</protein>
<sequence>MQRDIPHQLDGLAAYLRGTCAALRGLGQNDQIVQAHFEQMERWAAGVDVVRMAAYQEAAALASAPDAVGPARAPDDWRQYATEREETAQAVIERHRRELQTTGGMLAAARTRIAELEAASAPEAEPYGWVYERADGFRMLHKAGDCQEAKLAADRDAAERYPDVHRLTTVYAAPVSDPQAQVVATHPAMEAAARWVEARRDAYVNEHGSYDPDTGGTDFPGDGAEYVQELEEIAESLRALAPLPEPRVDDLAHTVRRLAHSLRQAAPSNDLPGKALDYLKRHGLQGSPLRAAQEQGEQRPEPLPSLARWSQHG</sequence>
<gene>
    <name evidence="2" type="ORF">GCM10007320_09210</name>
</gene>
<feature type="region of interest" description="Disordered" evidence="1">
    <location>
        <begin position="284"/>
        <end position="313"/>
    </location>
</feature>
<proteinExistence type="predicted"/>
<comment type="caution">
    <text evidence="2">The sequence shown here is derived from an EMBL/GenBank/DDBJ whole genome shotgun (WGS) entry which is preliminary data.</text>
</comment>
<keyword evidence="3" id="KW-1185">Reference proteome</keyword>
<name>A0ABQ3FY33_9BURK</name>
<dbReference type="EMBL" id="BMYK01000002">
    <property type="protein sequence ID" value="GHC72961.1"/>
    <property type="molecule type" value="Genomic_DNA"/>
</dbReference>
<dbReference type="RefSeq" id="WP_189685782.1">
    <property type="nucleotide sequence ID" value="NZ_BMYK01000002.1"/>
</dbReference>
<evidence type="ECO:0000313" key="3">
    <source>
        <dbReference type="Proteomes" id="UP000626210"/>
    </source>
</evidence>
<evidence type="ECO:0000313" key="2">
    <source>
        <dbReference type="EMBL" id="GHC72961.1"/>
    </source>
</evidence>
<organism evidence="2 3">
    <name type="scientific">Pseudorhodoferax aquiterrae</name>
    <dbReference type="NCBI Taxonomy" id="747304"/>
    <lineage>
        <taxon>Bacteria</taxon>
        <taxon>Pseudomonadati</taxon>
        <taxon>Pseudomonadota</taxon>
        <taxon>Betaproteobacteria</taxon>
        <taxon>Burkholderiales</taxon>
        <taxon>Comamonadaceae</taxon>
    </lineage>
</organism>
<dbReference type="Proteomes" id="UP000626210">
    <property type="component" value="Unassembled WGS sequence"/>
</dbReference>
<evidence type="ECO:0000256" key="1">
    <source>
        <dbReference type="SAM" id="MobiDB-lite"/>
    </source>
</evidence>